<reference evidence="3 4" key="1">
    <citation type="submission" date="2016-02" db="EMBL/GenBank/DDBJ databases">
        <title>Genome analysis of coral dinoflagellate symbionts highlights evolutionary adaptations to a symbiotic lifestyle.</title>
        <authorList>
            <person name="Aranda M."/>
            <person name="Li Y."/>
            <person name="Liew Y.J."/>
            <person name="Baumgarten S."/>
            <person name="Simakov O."/>
            <person name="Wilson M."/>
            <person name="Piel J."/>
            <person name="Ashoor H."/>
            <person name="Bougouffa S."/>
            <person name="Bajic V.B."/>
            <person name="Ryu T."/>
            <person name="Ravasi T."/>
            <person name="Bayer T."/>
            <person name="Micklem G."/>
            <person name="Kim H."/>
            <person name="Bhak J."/>
            <person name="Lajeunesse T.C."/>
            <person name="Voolstra C.R."/>
        </authorList>
    </citation>
    <scope>NUCLEOTIDE SEQUENCE [LARGE SCALE GENOMIC DNA]</scope>
    <source>
        <strain evidence="3 4">CCMP2467</strain>
    </source>
</reference>
<evidence type="ECO:0000313" key="4">
    <source>
        <dbReference type="Proteomes" id="UP000186817"/>
    </source>
</evidence>
<keyword evidence="1" id="KW-0175">Coiled coil</keyword>
<feature type="coiled-coil region" evidence="1">
    <location>
        <begin position="13"/>
        <end position="40"/>
    </location>
</feature>
<sequence length="453" mass="51538">MYARELDDVLVPLRQREKEIRQLRLEVDGLQRKKERDSSRQIHGAVRARSEQQRRMDELSCRHRQRIEELQARSDAARCAEGDLLAQARELQHAAQRSARAVRETEEDCARAEVRVGSLKHVVAQVFSDAAQYRVGNEELRAQEIALRDQVLRFEARCNYLRSKVDSSSPSSPLRRWRGCGNQAAAEVAEMLRSEQLSREVEDLQQQLLRGNPDVRRRNQVLDVVSQGISELSSELLQQEAKETAGRAEMARMEKSIEALEKTAAQQVAEIATLRRHSAEARQVAEEEMKAMLASSDQTLRRLTAETAERREVLEAEIAQLRSKFVESVESGAILREPAREPSAGGRRSQEEQQNTKEAIALNVQSLRAELLQEQQVQAQKDEKTQEVSRLEEMASHLTDECDALWRSVTFEKRRSAEAAAQSCEAILEMQAQLRQRVSDNLPHVAGDRHEVS</sequence>
<organism evidence="3 4">
    <name type="scientific">Symbiodinium microadriaticum</name>
    <name type="common">Dinoflagellate</name>
    <name type="synonym">Zooxanthella microadriatica</name>
    <dbReference type="NCBI Taxonomy" id="2951"/>
    <lineage>
        <taxon>Eukaryota</taxon>
        <taxon>Sar</taxon>
        <taxon>Alveolata</taxon>
        <taxon>Dinophyceae</taxon>
        <taxon>Suessiales</taxon>
        <taxon>Symbiodiniaceae</taxon>
        <taxon>Symbiodinium</taxon>
    </lineage>
</organism>
<feature type="coiled-coil region" evidence="1">
    <location>
        <begin position="250"/>
        <end position="277"/>
    </location>
</feature>
<keyword evidence="4" id="KW-1185">Reference proteome</keyword>
<gene>
    <name evidence="3" type="ORF">AK812_SmicGene23238</name>
</gene>
<dbReference type="OrthoDB" id="431554at2759"/>
<accession>A0A1Q9DHP9</accession>
<comment type="caution">
    <text evidence="3">The sequence shown here is derived from an EMBL/GenBank/DDBJ whole genome shotgun (WGS) entry which is preliminary data.</text>
</comment>
<dbReference type="EMBL" id="LSRX01000532">
    <property type="protein sequence ID" value="OLP94705.1"/>
    <property type="molecule type" value="Genomic_DNA"/>
</dbReference>
<evidence type="ECO:0000256" key="2">
    <source>
        <dbReference type="SAM" id="MobiDB-lite"/>
    </source>
</evidence>
<evidence type="ECO:0000313" key="3">
    <source>
        <dbReference type="EMBL" id="OLP94705.1"/>
    </source>
</evidence>
<dbReference type="AlphaFoldDB" id="A0A1Q9DHP9"/>
<name>A0A1Q9DHP9_SYMMI</name>
<evidence type="ECO:0000256" key="1">
    <source>
        <dbReference type="SAM" id="Coils"/>
    </source>
</evidence>
<dbReference type="Proteomes" id="UP000186817">
    <property type="component" value="Unassembled WGS sequence"/>
</dbReference>
<protein>
    <submittedName>
        <fullName evidence="3">Uncharacterized protein</fullName>
    </submittedName>
</protein>
<proteinExistence type="predicted"/>
<feature type="region of interest" description="Disordered" evidence="2">
    <location>
        <begin position="333"/>
        <end position="355"/>
    </location>
</feature>